<dbReference type="EMBL" id="MU004185">
    <property type="protein sequence ID" value="KAF2498250.1"/>
    <property type="molecule type" value="Genomic_DNA"/>
</dbReference>
<feature type="compositionally biased region" description="Polar residues" evidence="1">
    <location>
        <begin position="22"/>
        <end position="42"/>
    </location>
</feature>
<name>A0A6A6R2W5_9PEZI</name>
<feature type="compositionally biased region" description="Low complexity" evidence="1">
    <location>
        <begin position="43"/>
        <end position="67"/>
    </location>
</feature>
<dbReference type="Proteomes" id="UP000799750">
    <property type="component" value="Unassembled WGS sequence"/>
</dbReference>
<evidence type="ECO:0000256" key="1">
    <source>
        <dbReference type="SAM" id="MobiDB-lite"/>
    </source>
</evidence>
<proteinExistence type="predicted"/>
<keyword evidence="3" id="KW-1185">Reference proteome</keyword>
<reference evidence="2" key="1">
    <citation type="journal article" date="2020" name="Stud. Mycol.">
        <title>101 Dothideomycetes genomes: a test case for predicting lifestyles and emergence of pathogens.</title>
        <authorList>
            <person name="Haridas S."/>
            <person name="Albert R."/>
            <person name="Binder M."/>
            <person name="Bloem J."/>
            <person name="Labutti K."/>
            <person name="Salamov A."/>
            <person name="Andreopoulos B."/>
            <person name="Baker S."/>
            <person name="Barry K."/>
            <person name="Bills G."/>
            <person name="Bluhm B."/>
            <person name="Cannon C."/>
            <person name="Castanera R."/>
            <person name="Culley D."/>
            <person name="Daum C."/>
            <person name="Ezra D."/>
            <person name="Gonzalez J."/>
            <person name="Henrissat B."/>
            <person name="Kuo A."/>
            <person name="Liang C."/>
            <person name="Lipzen A."/>
            <person name="Lutzoni F."/>
            <person name="Magnuson J."/>
            <person name="Mondo S."/>
            <person name="Nolan M."/>
            <person name="Ohm R."/>
            <person name="Pangilinan J."/>
            <person name="Park H.-J."/>
            <person name="Ramirez L."/>
            <person name="Alfaro M."/>
            <person name="Sun H."/>
            <person name="Tritt A."/>
            <person name="Yoshinaga Y."/>
            <person name="Zwiers L.-H."/>
            <person name="Turgeon B."/>
            <person name="Goodwin S."/>
            <person name="Spatafora J."/>
            <person name="Crous P."/>
            <person name="Grigoriev I."/>
        </authorList>
    </citation>
    <scope>NUCLEOTIDE SEQUENCE</scope>
    <source>
        <strain evidence="2">CBS 269.34</strain>
    </source>
</reference>
<feature type="compositionally biased region" description="Polar residues" evidence="1">
    <location>
        <begin position="1"/>
        <end position="14"/>
    </location>
</feature>
<evidence type="ECO:0000313" key="2">
    <source>
        <dbReference type="EMBL" id="KAF2498250.1"/>
    </source>
</evidence>
<dbReference type="OrthoDB" id="10610359at2759"/>
<gene>
    <name evidence="2" type="ORF">BU16DRAFT_604320</name>
</gene>
<dbReference type="AlphaFoldDB" id="A0A6A6R2W5"/>
<protein>
    <submittedName>
        <fullName evidence="2">Uncharacterized protein</fullName>
    </submittedName>
</protein>
<feature type="region of interest" description="Disordered" evidence="1">
    <location>
        <begin position="1"/>
        <end position="70"/>
    </location>
</feature>
<accession>A0A6A6R2W5</accession>
<evidence type="ECO:0000313" key="3">
    <source>
        <dbReference type="Proteomes" id="UP000799750"/>
    </source>
</evidence>
<organism evidence="2 3">
    <name type="scientific">Lophium mytilinum</name>
    <dbReference type="NCBI Taxonomy" id="390894"/>
    <lineage>
        <taxon>Eukaryota</taxon>
        <taxon>Fungi</taxon>
        <taxon>Dikarya</taxon>
        <taxon>Ascomycota</taxon>
        <taxon>Pezizomycotina</taxon>
        <taxon>Dothideomycetes</taxon>
        <taxon>Pleosporomycetidae</taxon>
        <taxon>Mytilinidiales</taxon>
        <taxon>Mytilinidiaceae</taxon>
        <taxon>Lophium</taxon>
    </lineage>
</organism>
<sequence length="268" mass="28956">MSVPLQTLHNSAPGAQSGGNNGAQTAGNSNTGFVQSSQPPVNTTIGSQSQSTTNSTASASNVTTTPSGKKSLLRWWSHPNTCVRIGGYVAIFGLLLTIVAFGRTEYFSQRQDVYGATQIDLTKKADRIQTWKDCNDKSLVSVRAEQDPSAKANNVKGIMKNSTICAPYRGLSYDDAVKGGIPSISKRALFYNATSTAVASMDSWLSERAFLYKYGARHWIGLTLQECWSQLGIQRQYLATSLIAVIIIRAVKQSINQPGPSRLIELTA</sequence>